<dbReference type="SMART" id="SM00028">
    <property type="entry name" value="TPR"/>
    <property type="match status" value="2"/>
</dbReference>
<reference evidence="2" key="1">
    <citation type="journal article" date="2020" name="mSystems">
        <title>Genome- and Community-Level Interaction Insights into Carbon Utilization and Element Cycling Functions of Hydrothermarchaeota in Hydrothermal Sediment.</title>
        <authorList>
            <person name="Zhou Z."/>
            <person name="Liu Y."/>
            <person name="Xu W."/>
            <person name="Pan J."/>
            <person name="Luo Z.H."/>
            <person name="Li M."/>
        </authorList>
    </citation>
    <scope>NUCLEOTIDE SEQUENCE [LARGE SCALE GENOMIC DNA]</scope>
    <source>
        <strain evidence="2">HyVt-389</strain>
    </source>
</reference>
<proteinExistence type="predicted"/>
<feature type="repeat" description="TPR" evidence="1">
    <location>
        <begin position="21"/>
        <end position="54"/>
    </location>
</feature>
<feature type="non-terminal residue" evidence="2">
    <location>
        <position position="1"/>
    </location>
</feature>
<dbReference type="InterPro" id="IPR011990">
    <property type="entry name" value="TPR-like_helical_dom_sf"/>
</dbReference>
<gene>
    <name evidence="2" type="ORF">ENI35_06410</name>
</gene>
<keyword evidence="1" id="KW-0802">TPR repeat</keyword>
<dbReference type="AlphaFoldDB" id="A0A7C1VPE6"/>
<name>A0A7C1VPE6_DESA2</name>
<dbReference type="EMBL" id="DRIH01000228">
    <property type="protein sequence ID" value="HEC68422.1"/>
    <property type="molecule type" value="Genomic_DNA"/>
</dbReference>
<dbReference type="PANTHER" id="PTHR12558">
    <property type="entry name" value="CELL DIVISION CYCLE 16,23,27"/>
    <property type="match status" value="1"/>
</dbReference>
<protein>
    <submittedName>
        <fullName evidence="2">Tetratricopeptide repeat protein</fullName>
    </submittedName>
</protein>
<dbReference type="Pfam" id="PF13429">
    <property type="entry name" value="TPR_15"/>
    <property type="match status" value="1"/>
</dbReference>
<dbReference type="PROSITE" id="PS50005">
    <property type="entry name" value="TPR"/>
    <property type="match status" value="2"/>
</dbReference>
<dbReference type="SUPFAM" id="SSF48452">
    <property type="entry name" value="TPR-like"/>
    <property type="match status" value="1"/>
</dbReference>
<accession>A0A7C1VPE6</accession>
<dbReference type="PANTHER" id="PTHR12558:SF13">
    <property type="entry name" value="CELL DIVISION CYCLE PROTEIN 27 HOMOLOG"/>
    <property type="match status" value="1"/>
</dbReference>
<dbReference type="Gene3D" id="1.25.40.10">
    <property type="entry name" value="Tetratricopeptide repeat domain"/>
    <property type="match status" value="1"/>
</dbReference>
<sequence>KNLEEAERLIKRALEIKPEDGYIIDSLGWVYYQRGEYKKALEILKKAHKLASKDPIITEHLGDVYSKNGLYQEALKYYRQALKLKPDNPENILLKIKKLEQILEKNS</sequence>
<evidence type="ECO:0000256" key="1">
    <source>
        <dbReference type="PROSITE-ProRule" id="PRU00339"/>
    </source>
</evidence>
<feature type="repeat" description="TPR" evidence="1">
    <location>
        <begin position="55"/>
        <end position="88"/>
    </location>
</feature>
<comment type="caution">
    <text evidence="2">The sequence shown here is derived from an EMBL/GenBank/DDBJ whole genome shotgun (WGS) entry which is preliminary data.</text>
</comment>
<dbReference type="Proteomes" id="UP000885738">
    <property type="component" value="Unassembled WGS sequence"/>
</dbReference>
<evidence type="ECO:0000313" key="2">
    <source>
        <dbReference type="EMBL" id="HEC68422.1"/>
    </source>
</evidence>
<dbReference type="PROSITE" id="PS50293">
    <property type="entry name" value="TPR_REGION"/>
    <property type="match status" value="1"/>
</dbReference>
<dbReference type="InterPro" id="IPR019734">
    <property type="entry name" value="TPR_rpt"/>
</dbReference>
<organism evidence="2">
    <name type="scientific">Desulfofervidus auxilii</name>
    <dbReference type="NCBI Taxonomy" id="1621989"/>
    <lineage>
        <taxon>Bacteria</taxon>
        <taxon>Pseudomonadati</taxon>
        <taxon>Thermodesulfobacteriota</taxon>
        <taxon>Candidatus Desulfofervidia</taxon>
        <taxon>Candidatus Desulfofervidales</taxon>
        <taxon>Candidatus Desulfofervidaceae</taxon>
        <taxon>Candidatus Desulfofervidus</taxon>
    </lineage>
</organism>